<proteinExistence type="predicted"/>
<protein>
    <submittedName>
        <fullName evidence="1">DUF2927 domain-containing protein</fullName>
    </submittedName>
</protein>
<comment type="caution">
    <text evidence="1">The sequence shown here is derived from an EMBL/GenBank/DDBJ whole genome shotgun (WGS) entry which is preliminary data.</text>
</comment>
<dbReference type="Proteomes" id="UP001229025">
    <property type="component" value="Unassembled WGS sequence"/>
</dbReference>
<organism evidence="1 2">
    <name type="scientific">Cobetia amphilecti</name>
    <dbReference type="NCBI Taxonomy" id="1055104"/>
    <lineage>
        <taxon>Bacteria</taxon>
        <taxon>Pseudomonadati</taxon>
        <taxon>Pseudomonadota</taxon>
        <taxon>Gammaproteobacteria</taxon>
        <taxon>Oceanospirillales</taxon>
        <taxon>Halomonadaceae</taxon>
        <taxon>Cobetia</taxon>
    </lineage>
</organism>
<sequence>MPCLPHRQLTGLLSSSLRASFSSSLRAPWALKALGIALLLPSLVVVSPSQAAERWQRAAVLTDSFMEVALKREYQPGSSASLVRWQAPIKVRVDSQLGNSRMQRQMSEVQFRHLAAITGQPLSFVSSAGKANLRIAFIARDHMTREATAYVGKQQAATPGMRKALREGVCLTLFKTGPDHAIASGLILIPADYARQKARLVDCVVEESAQLMGLPNDSDKVFPSIFSDVTVDTWLSPLDYVLLKMLYAPELSPGMSAAQVRAALPAVIQRIAEQGELSHAIRRVRQGSLREWAGD</sequence>
<dbReference type="InterPro" id="IPR021323">
    <property type="entry name" value="DUF2927"/>
</dbReference>
<keyword evidence="2" id="KW-1185">Reference proteome</keyword>
<name>A0ABT6UNF7_9GAMM</name>
<evidence type="ECO:0000313" key="1">
    <source>
        <dbReference type="EMBL" id="MDI5884238.1"/>
    </source>
</evidence>
<gene>
    <name evidence="1" type="ORF">QLT01_07705</name>
</gene>
<dbReference type="Pfam" id="PF11150">
    <property type="entry name" value="DUF2927"/>
    <property type="match status" value="1"/>
</dbReference>
<evidence type="ECO:0000313" key="2">
    <source>
        <dbReference type="Proteomes" id="UP001229025"/>
    </source>
</evidence>
<accession>A0ABT6UNF7</accession>
<dbReference type="EMBL" id="JASCSA010000005">
    <property type="protein sequence ID" value="MDI5884238.1"/>
    <property type="molecule type" value="Genomic_DNA"/>
</dbReference>
<dbReference type="RefSeq" id="WP_284726719.1">
    <property type="nucleotide sequence ID" value="NZ_JASCSA010000005.1"/>
</dbReference>
<reference evidence="2" key="1">
    <citation type="submission" date="2023-07" db="EMBL/GenBank/DDBJ databases">
        <title>Genome-based characterization of strain KMM 296 and proposal for reclassification of Cobetia litoralis and Cobetia pacifica, and emended description of the species Cobetia amphilecti and Cobetia marina.</title>
        <authorList>
            <person name="Balabanova L."/>
            <person name="Nedashkovskaya O."/>
        </authorList>
    </citation>
    <scope>NUCLEOTIDE SEQUENCE [LARGE SCALE GENOMIC DNA]</scope>
    <source>
        <strain evidence="2">NRIC 0815</strain>
    </source>
</reference>